<dbReference type="OrthoDB" id="9993571at2"/>
<reference evidence="1 2" key="1">
    <citation type="journal article" date="2013" name="Genome Announc.">
        <title>Draft Genome Sequence of the Methanotrophic Gammaproteobacterium Methyloglobulus morosus DSM 22980 Strain KoM1.</title>
        <authorList>
            <person name="Poehlein A."/>
            <person name="Deutzmann J.S."/>
            <person name="Daniel R."/>
            <person name="Simeonova D.D."/>
        </authorList>
    </citation>
    <scope>NUCLEOTIDE SEQUENCE [LARGE SCALE GENOMIC DNA]</scope>
    <source>
        <strain evidence="1 2">KoM1</strain>
    </source>
</reference>
<dbReference type="Gene3D" id="3.30.2320.10">
    <property type="entry name" value="hypothetical protein PF0899 domain"/>
    <property type="match status" value="1"/>
</dbReference>
<name>V5E1P7_9GAMM</name>
<dbReference type="InterPro" id="IPR007544">
    <property type="entry name" value="ENCAP"/>
</dbReference>
<gene>
    <name evidence="1" type="ORF">MGMO_19c00010</name>
</gene>
<protein>
    <submittedName>
        <fullName evidence="1">Uncharacterized protein</fullName>
    </submittedName>
</protein>
<dbReference type="EMBL" id="AYLO01000019">
    <property type="protein sequence ID" value="ESS73481.1"/>
    <property type="molecule type" value="Genomic_DNA"/>
</dbReference>
<evidence type="ECO:0000313" key="1">
    <source>
        <dbReference type="EMBL" id="ESS73481.1"/>
    </source>
</evidence>
<comment type="caution">
    <text evidence="1">The sequence shown here is derived from an EMBL/GenBank/DDBJ whole genome shotgun (WGS) entry which is preliminary data.</text>
</comment>
<organism evidence="1 2">
    <name type="scientific">Methyloglobulus morosus KoM1</name>
    <dbReference type="NCBI Taxonomy" id="1116472"/>
    <lineage>
        <taxon>Bacteria</taxon>
        <taxon>Pseudomonadati</taxon>
        <taxon>Pseudomonadota</taxon>
        <taxon>Gammaproteobacteria</taxon>
        <taxon>Methylococcales</taxon>
        <taxon>Methylococcaceae</taxon>
        <taxon>Methyloglobulus</taxon>
    </lineage>
</organism>
<keyword evidence="2" id="KW-1185">Reference proteome</keyword>
<accession>V5E1P7</accession>
<sequence length="277" mass="30820">MANATNDFTWNEENVNNLAKNVASEHRKLRPLLTLHGKPGWTTNVIGHKIIFNNTKTEQFISVQAQNLTPVILSCELRLGEEHFGDDGMALENSVKQAALNIAQAEDAVILLGSEAKEKLKTLGVTHKNLESQSGIFPNNLDVHVPKDQSVLDSIVQGMLKLENDGRSRKYAAVVSLNLLQQASRRRVNAPDTELTEIRNLQDMMPNGFVQSRFLDGRKGLVMSLSGDSVQLAVPVDISVQLKKVEEEAFIRVYEHIRLVINITNAIVPLQEITEIQ</sequence>
<dbReference type="Pfam" id="PF04454">
    <property type="entry name" value="Linocin_M18"/>
    <property type="match status" value="1"/>
</dbReference>
<proteinExistence type="predicted"/>
<dbReference type="AlphaFoldDB" id="V5E1P7"/>
<evidence type="ECO:0000313" key="2">
    <source>
        <dbReference type="Proteomes" id="UP000017842"/>
    </source>
</evidence>
<dbReference type="STRING" id="1116472.MGMO_19c00010"/>
<dbReference type="Proteomes" id="UP000017842">
    <property type="component" value="Unassembled WGS sequence"/>
</dbReference>
<dbReference type="RefSeq" id="WP_023493550.1">
    <property type="nucleotide sequence ID" value="NZ_AYLO01000019.1"/>
</dbReference>
<dbReference type="Gene3D" id="3.30.2400.30">
    <property type="match status" value="1"/>
</dbReference>